<dbReference type="SFLD" id="SFLDG01150">
    <property type="entry name" value="Main.1:_Beta-like"/>
    <property type="match status" value="1"/>
</dbReference>
<dbReference type="SFLD" id="SFLDS00019">
    <property type="entry name" value="Glutathione_Transferase_(cytos"/>
    <property type="match status" value="1"/>
</dbReference>
<dbReference type="Pfam" id="PF02798">
    <property type="entry name" value="GST_N"/>
    <property type="match status" value="1"/>
</dbReference>
<dbReference type="GO" id="GO:0016740">
    <property type="term" value="F:transferase activity"/>
    <property type="evidence" value="ECO:0007669"/>
    <property type="project" value="UniProtKB-KW"/>
</dbReference>
<dbReference type="PROSITE" id="PS50404">
    <property type="entry name" value="GST_NTER"/>
    <property type="match status" value="1"/>
</dbReference>
<name>A0A1I7MYB8_9HYPH</name>
<dbReference type="AlphaFoldDB" id="A0A1I7MYB8"/>
<dbReference type="CDD" id="cd03047">
    <property type="entry name" value="GST_N_2"/>
    <property type="match status" value="1"/>
</dbReference>
<organism evidence="5 6">
    <name type="scientific">Devosia crocina</name>
    <dbReference type="NCBI Taxonomy" id="429728"/>
    <lineage>
        <taxon>Bacteria</taxon>
        <taxon>Pseudomonadati</taxon>
        <taxon>Pseudomonadota</taxon>
        <taxon>Alphaproteobacteria</taxon>
        <taxon>Hyphomicrobiales</taxon>
        <taxon>Devosiaceae</taxon>
        <taxon>Devosia</taxon>
    </lineage>
</organism>
<dbReference type="Gene3D" id="1.20.1050.10">
    <property type="match status" value="1"/>
</dbReference>
<dbReference type="SUPFAM" id="SSF47616">
    <property type="entry name" value="GST C-terminal domain-like"/>
    <property type="match status" value="1"/>
</dbReference>
<dbReference type="SFLD" id="SFLDG00358">
    <property type="entry name" value="Main_(cytGST)"/>
    <property type="match status" value="1"/>
</dbReference>
<sequence>MMRVLGRITSINVRKVLWALDELGESYEREDWGMPLRNPHEPEFLALNPNAQVPVVIEEDGPTLWESNAILIYLAQTRKALLPLEPHALGQSLQWLIWQATELNPPWMYAVHALARKTPGYDDQAKIAESIAGWTRRMAILEGELAQGRPFIAGESFSIADIALALSVHRWFITPFADKADLPSVAAYYDRMRAREAGARWMPDDTV</sequence>
<dbReference type="STRING" id="429728.SAMN05216456_0269"/>
<dbReference type="InterPro" id="IPR036282">
    <property type="entry name" value="Glutathione-S-Trfase_C_sf"/>
</dbReference>
<dbReference type="OrthoDB" id="9810080at2"/>
<evidence type="ECO:0000256" key="2">
    <source>
        <dbReference type="ARBA" id="ARBA00022679"/>
    </source>
</evidence>
<protein>
    <submittedName>
        <fullName evidence="5">Glutathione S-transferase</fullName>
    </submittedName>
</protein>
<dbReference type="Pfam" id="PF13410">
    <property type="entry name" value="GST_C_2"/>
    <property type="match status" value="1"/>
</dbReference>
<evidence type="ECO:0000259" key="4">
    <source>
        <dbReference type="PROSITE" id="PS50405"/>
    </source>
</evidence>
<dbReference type="RefSeq" id="WP_092419872.1">
    <property type="nucleotide sequence ID" value="NZ_FPCK01000001.1"/>
</dbReference>
<evidence type="ECO:0000313" key="5">
    <source>
        <dbReference type="EMBL" id="SFV27400.1"/>
    </source>
</evidence>
<reference evidence="5 6" key="1">
    <citation type="submission" date="2016-10" db="EMBL/GenBank/DDBJ databases">
        <authorList>
            <person name="de Groot N.N."/>
        </authorList>
    </citation>
    <scope>NUCLEOTIDE SEQUENCE [LARGE SCALE GENOMIC DNA]</scope>
    <source>
        <strain evidence="5 6">IPL20</strain>
    </source>
</reference>
<dbReference type="FunFam" id="3.40.30.10:FF:000039">
    <property type="entry name" value="Glutathione S-transferase domain"/>
    <property type="match status" value="1"/>
</dbReference>
<dbReference type="EMBL" id="FPCK01000001">
    <property type="protein sequence ID" value="SFV27400.1"/>
    <property type="molecule type" value="Genomic_DNA"/>
</dbReference>
<dbReference type="InterPro" id="IPR040079">
    <property type="entry name" value="Glutathione_S-Trfase"/>
</dbReference>
<dbReference type="PANTHER" id="PTHR44051">
    <property type="entry name" value="GLUTATHIONE S-TRANSFERASE-RELATED"/>
    <property type="match status" value="1"/>
</dbReference>
<accession>A0A1I7MYB8</accession>
<evidence type="ECO:0000259" key="3">
    <source>
        <dbReference type="PROSITE" id="PS50404"/>
    </source>
</evidence>
<dbReference type="PANTHER" id="PTHR44051:SF8">
    <property type="entry name" value="GLUTATHIONE S-TRANSFERASE GSTA"/>
    <property type="match status" value="1"/>
</dbReference>
<keyword evidence="6" id="KW-1185">Reference proteome</keyword>
<comment type="similarity">
    <text evidence="1">Belongs to the GST superfamily.</text>
</comment>
<evidence type="ECO:0000256" key="1">
    <source>
        <dbReference type="ARBA" id="ARBA00007409"/>
    </source>
</evidence>
<dbReference type="PROSITE" id="PS50405">
    <property type="entry name" value="GST_CTER"/>
    <property type="match status" value="1"/>
</dbReference>
<evidence type="ECO:0000313" key="6">
    <source>
        <dbReference type="Proteomes" id="UP000199074"/>
    </source>
</evidence>
<keyword evidence="2 5" id="KW-0808">Transferase</keyword>
<dbReference type="InterPro" id="IPR004045">
    <property type="entry name" value="Glutathione_S-Trfase_N"/>
</dbReference>
<dbReference type="InterPro" id="IPR036249">
    <property type="entry name" value="Thioredoxin-like_sf"/>
</dbReference>
<feature type="domain" description="GST N-terminal" evidence="3">
    <location>
        <begin position="1"/>
        <end position="82"/>
    </location>
</feature>
<gene>
    <name evidence="5" type="ORF">SAMN05216456_0269</name>
</gene>
<feature type="domain" description="GST C-terminal" evidence="4">
    <location>
        <begin position="85"/>
        <end position="207"/>
    </location>
</feature>
<dbReference type="Proteomes" id="UP000199074">
    <property type="component" value="Unassembled WGS sequence"/>
</dbReference>
<dbReference type="Gene3D" id="3.40.30.10">
    <property type="entry name" value="Glutaredoxin"/>
    <property type="match status" value="1"/>
</dbReference>
<dbReference type="SUPFAM" id="SSF52833">
    <property type="entry name" value="Thioredoxin-like"/>
    <property type="match status" value="1"/>
</dbReference>
<proteinExistence type="inferred from homology"/>
<dbReference type="InterPro" id="IPR010987">
    <property type="entry name" value="Glutathione-S-Trfase_C-like"/>
</dbReference>